<dbReference type="EMBL" id="VSRR010011937">
    <property type="protein sequence ID" value="MPC53854.1"/>
    <property type="molecule type" value="Genomic_DNA"/>
</dbReference>
<comment type="caution">
    <text evidence="1">The sequence shown here is derived from an EMBL/GenBank/DDBJ whole genome shotgun (WGS) entry which is preliminary data.</text>
</comment>
<name>A0A5B7GBD6_PORTR</name>
<dbReference type="AlphaFoldDB" id="A0A5B7GBD6"/>
<protein>
    <submittedName>
        <fullName evidence="1">Uncharacterized protein</fullName>
    </submittedName>
</protein>
<sequence>MQQRRKKRMWSRKWLARREESSQYSRLLSLEDEEVQLGCEMFHSGGWSRTKSISVCSAGFPHSSPLDLHPQVEGCLKGLLAICLLTVMKKVALESAKFFSR</sequence>
<evidence type="ECO:0000313" key="1">
    <source>
        <dbReference type="EMBL" id="MPC53854.1"/>
    </source>
</evidence>
<gene>
    <name evidence="1" type="ORF">E2C01_047757</name>
</gene>
<evidence type="ECO:0000313" key="2">
    <source>
        <dbReference type="Proteomes" id="UP000324222"/>
    </source>
</evidence>
<organism evidence="1 2">
    <name type="scientific">Portunus trituberculatus</name>
    <name type="common">Swimming crab</name>
    <name type="synonym">Neptunus trituberculatus</name>
    <dbReference type="NCBI Taxonomy" id="210409"/>
    <lineage>
        <taxon>Eukaryota</taxon>
        <taxon>Metazoa</taxon>
        <taxon>Ecdysozoa</taxon>
        <taxon>Arthropoda</taxon>
        <taxon>Crustacea</taxon>
        <taxon>Multicrustacea</taxon>
        <taxon>Malacostraca</taxon>
        <taxon>Eumalacostraca</taxon>
        <taxon>Eucarida</taxon>
        <taxon>Decapoda</taxon>
        <taxon>Pleocyemata</taxon>
        <taxon>Brachyura</taxon>
        <taxon>Eubrachyura</taxon>
        <taxon>Portunoidea</taxon>
        <taxon>Portunidae</taxon>
        <taxon>Portuninae</taxon>
        <taxon>Portunus</taxon>
    </lineage>
</organism>
<dbReference type="Proteomes" id="UP000324222">
    <property type="component" value="Unassembled WGS sequence"/>
</dbReference>
<reference evidence="1 2" key="1">
    <citation type="submission" date="2019-05" db="EMBL/GenBank/DDBJ databases">
        <title>Another draft genome of Portunus trituberculatus and its Hox gene families provides insights of decapod evolution.</title>
        <authorList>
            <person name="Jeong J.-H."/>
            <person name="Song I."/>
            <person name="Kim S."/>
            <person name="Choi T."/>
            <person name="Kim D."/>
            <person name="Ryu S."/>
            <person name="Kim W."/>
        </authorList>
    </citation>
    <scope>NUCLEOTIDE SEQUENCE [LARGE SCALE GENOMIC DNA]</scope>
    <source>
        <tissue evidence="1">Muscle</tissue>
    </source>
</reference>
<accession>A0A5B7GBD6</accession>
<keyword evidence="2" id="KW-1185">Reference proteome</keyword>
<proteinExistence type="predicted"/>